<dbReference type="Proteomes" id="UP001164374">
    <property type="component" value="Unassembled WGS sequence"/>
</dbReference>
<comment type="caution">
    <text evidence="4">The sequence shown here is derived from an EMBL/GenBank/DDBJ whole genome shotgun (WGS) entry which is preliminary data.</text>
</comment>
<evidence type="ECO:0000313" key="4">
    <source>
        <dbReference type="EMBL" id="MCT7316760.1"/>
    </source>
</evidence>
<evidence type="ECO:0000256" key="3">
    <source>
        <dbReference type="SAM" id="Phobius"/>
    </source>
</evidence>
<name>A0AAE3LBB0_9RALS</name>
<feature type="region of interest" description="Disordered" evidence="2">
    <location>
        <begin position="209"/>
        <end position="228"/>
    </location>
</feature>
<keyword evidence="3" id="KW-0472">Membrane</keyword>
<accession>A0AAE3LBB0</accession>
<organism evidence="4 5">
    <name type="scientific">Ralstonia mojiangensis</name>
    <dbReference type="NCBI Taxonomy" id="2953895"/>
    <lineage>
        <taxon>Bacteria</taxon>
        <taxon>Pseudomonadati</taxon>
        <taxon>Pseudomonadota</taxon>
        <taxon>Betaproteobacteria</taxon>
        <taxon>Burkholderiales</taxon>
        <taxon>Burkholderiaceae</taxon>
        <taxon>Ralstonia</taxon>
    </lineage>
</organism>
<dbReference type="AlphaFoldDB" id="A0AAE3LBB0"/>
<reference evidence="4" key="2">
    <citation type="submission" date="2023-02" db="EMBL/GenBank/DDBJ databases">
        <authorList>
            <person name="Lu C.-H."/>
        </authorList>
    </citation>
    <scope>NUCLEOTIDE SEQUENCE</scope>
    <source>
        <strain evidence="4">22TCCZM01-4</strain>
    </source>
</reference>
<keyword evidence="3" id="KW-0812">Transmembrane</keyword>
<sequence>MPSHQEVIAAAGGAAFIIVALIGGVGFIFRQALAAWLTRRLGQGLERKAERYKHDLAREMEKYKDELNRAQNVDRFRAEARKAVAERLLDRRLEALHEVSLFLHDVPSWIIAGASVPLAGRGSVETMLAKLRELSGAFDKHSLYFEDQFRSEYRRLCTNLHRLAGNWMHEAVLSPDDPQIAPILHQTASLQRLIDQMHKRLPDELANSIANEGTQRNTGAIPAQDTLG</sequence>
<feature type="coiled-coil region" evidence="1">
    <location>
        <begin position="46"/>
        <end position="73"/>
    </location>
</feature>
<dbReference type="EMBL" id="JAOCQJ010000003">
    <property type="protein sequence ID" value="MCT7316760.1"/>
    <property type="molecule type" value="Genomic_DNA"/>
</dbReference>
<dbReference type="RefSeq" id="WP_260799696.1">
    <property type="nucleotide sequence ID" value="NZ_JAOCQJ010000003.1"/>
</dbReference>
<protein>
    <submittedName>
        <fullName evidence="4">Uncharacterized protein</fullName>
    </submittedName>
</protein>
<reference evidence="4" key="1">
    <citation type="journal article" date="2023" name="Front. Microbiol.">
        <title>Ralstonia chuxiongensis sp. nov., Ralstonia mojiangensis sp. nov., and Ralstonia soli sp. nov., isolated from tobacco fields, are three novel species in the family Burkholderiaceae.</title>
        <authorList>
            <person name="Lu C.H."/>
            <person name="Zhang Y.Y."/>
            <person name="Jiang N."/>
            <person name="Chen W."/>
            <person name="Shao X."/>
            <person name="Zhao Z.M."/>
            <person name="Lu W.L."/>
            <person name="Hu X."/>
            <person name="Xi Y.X."/>
            <person name="Zou S.Y."/>
            <person name="Wei Q.J."/>
            <person name="Lin Z.L."/>
            <person name="Gong L."/>
            <person name="Gai X.T."/>
            <person name="Zhang L.Q."/>
            <person name="Li J.Y."/>
            <person name="Jin Y."/>
            <person name="Xia Z.Y."/>
        </authorList>
    </citation>
    <scope>NUCLEOTIDE SEQUENCE</scope>
    <source>
        <strain evidence="4">22TCCZM01-4</strain>
    </source>
</reference>
<keyword evidence="3" id="KW-1133">Transmembrane helix</keyword>
<gene>
    <name evidence="4" type="ORF">N5I87_12165</name>
</gene>
<feature type="transmembrane region" description="Helical" evidence="3">
    <location>
        <begin position="7"/>
        <end position="29"/>
    </location>
</feature>
<evidence type="ECO:0000256" key="1">
    <source>
        <dbReference type="SAM" id="Coils"/>
    </source>
</evidence>
<evidence type="ECO:0000256" key="2">
    <source>
        <dbReference type="SAM" id="MobiDB-lite"/>
    </source>
</evidence>
<proteinExistence type="predicted"/>
<feature type="compositionally biased region" description="Polar residues" evidence="2">
    <location>
        <begin position="209"/>
        <end position="218"/>
    </location>
</feature>
<evidence type="ECO:0000313" key="5">
    <source>
        <dbReference type="Proteomes" id="UP001164374"/>
    </source>
</evidence>
<keyword evidence="1" id="KW-0175">Coiled coil</keyword>